<dbReference type="GO" id="GO:0106064">
    <property type="term" value="P:regulation of cobalamin metabolic process"/>
    <property type="evidence" value="ECO:0007669"/>
    <property type="project" value="TreeGrafter"/>
</dbReference>
<accession>A0A9J6H3A0</accession>
<name>A0A9J6H3A0_HAELO</name>
<dbReference type="AlphaFoldDB" id="A0A9J6H3A0"/>
<dbReference type="PANTHER" id="PTHR11105:SF0">
    <property type="entry name" value="CITRAMALYL-COA LYASE, MITOCHONDRIAL"/>
    <property type="match status" value="1"/>
</dbReference>
<protein>
    <recommendedName>
        <fullName evidence="2">HpcH/HpaI aldolase/citrate lyase domain-containing protein</fullName>
    </recommendedName>
</protein>
<evidence type="ECO:0000313" key="4">
    <source>
        <dbReference type="Proteomes" id="UP000821853"/>
    </source>
</evidence>
<gene>
    <name evidence="3" type="ORF">HPB48_003168</name>
</gene>
<dbReference type="EMBL" id="JABSTR010000011">
    <property type="protein sequence ID" value="KAH9381191.1"/>
    <property type="molecule type" value="Genomic_DNA"/>
</dbReference>
<evidence type="ECO:0000259" key="2">
    <source>
        <dbReference type="Pfam" id="PF03328"/>
    </source>
</evidence>
<dbReference type="Pfam" id="PF03328">
    <property type="entry name" value="HpcH_HpaI"/>
    <property type="match status" value="1"/>
</dbReference>
<dbReference type="InterPro" id="IPR040186">
    <property type="entry name" value="Citramalyl-CoA_lyase"/>
</dbReference>
<evidence type="ECO:0000256" key="1">
    <source>
        <dbReference type="ARBA" id="ARBA00022723"/>
    </source>
</evidence>
<dbReference type="InterPro" id="IPR015813">
    <property type="entry name" value="Pyrv/PenolPyrv_kinase-like_dom"/>
</dbReference>
<dbReference type="GO" id="GO:0047777">
    <property type="term" value="F:(S)-citramalyl-CoA lyase activity"/>
    <property type="evidence" value="ECO:0007669"/>
    <property type="project" value="TreeGrafter"/>
</dbReference>
<feature type="domain" description="HpcH/HpaI aldolase/citrate lyase" evidence="2">
    <location>
        <begin position="93"/>
        <end position="308"/>
    </location>
</feature>
<dbReference type="OrthoDB" id="1773at2759"/>
<keyword evidence="1" id="KW-0479">Metal-binding</keyword>
<dbReference type="GO" id="GO:0046872">
    <property type="term" value="F:metal ion binding"/>
    <property type="evidence" value="ECO:0007669"/>
    <property type="project" value="UniProtKB-KW"/>
</dbReference>
<dbReference type="SUPFAM" id="SSF51621">
    <property type="entry name" value="Phosphoenolpyruvate/pyruvate domain"/>
    <property type="match status" value="1"/>
</dbReference>
<dbReference type="InterPro" id="IPR005000">
    <property type="entry name" value="Aldolase/citrate-lyase_domain"/>
</dbReference>
<dbReference type="PANTHER" id="PTHR11105">
    <property type="entry name" value="CITRATE LYASE SUBUNIT BETA-RELATED"/>
    <property type="match status" value="1"/>
</dbReference>
<keyword evidence="4" id="KW-1185">Reference proteome</keyword>
<dbReference type="Gene3D" id="3.20.20.60">
    <property type="entry name" value="Phosphoenolpyruvate-binding domains"/>
    <property type="match status" value="1"/>
</dbReference>
<proteinExistence type="predicted"/>
<sequence>MAFMIRGPVISVCSFPPRASCTTCYTSIYGPFNIDCGGGSCNRGETTWSSTKGPCRSQAAEWGAASTWQTNIAALHATTCRPVCTWQSDERKITKALGLDVDCMVLDCEDGVAANKKKEARETVARVLSQPQRPRVRGDLAVRVNAVSTGLAGDDLQCILASSHLPSTLLLPKVEDADQLDWVRDQVERALGNRQHQLELIVCVETALGLLNCQRLLEHAAATAARLRLQLAGLLFGSDDFTASIGARRTREATEVLMARQQLVVLAKAFGLQAIDMVTIDFKDEELLRRQCAEGAAMGFTGKQVIHPSQVGPTQEAFAPTPAQLDRAKRLVHEFNQHQQQGKASRECESMLGWHQLFTHELPLMLCCCLLPGCFCFRRQHDRYAERATSPQRCGSGPGHSWRGFFGKIKRPTPLSFCLKMCWVCLFVGQCFDYRLWMWVLEHHIHSGSAHVFLEENLEER</sequence>
<reference evidence="3 4" key="1">
    <citation type="journal article" date="2020" name="Cell">
        <title>Large-Scale Comparative Analyses of Tick Genomes Elucidate Their Genetic Diversity and Vector Capacities.</title>
        <authorList>
            <consortium name="Tick Genome and Microbiome Consortium (TIGMIC)"/>
            <person name="Jia N."/>
            <person name="Wang J."/>
            <person name="Shi W."/>
            <person name="Du L."/>
            <person name="Sun Y."/>
            <person name="Zhan W."/>
            <person name="Jiang J.F."/>
            <person name="Wang Q."/>
            <person name="Zhang B."/>
            <person name="Ji P."/>
            <person name="Bell-Sakyi L."/>
            <person name="Cui X.M."/>
            <person name="Yuan T.T."/>
            <person name="Jiang B.G."/>
            <person name="Yang W.F."/>
            <person name="Lam T.T."/>
            <person name="Chang Q.C."/>
            <person name="Ding S.J."/>
            <person name="Wang X.J."/>
            <person name="Zhu J.G."/>
            <person name="Ruan X.D."/>
            <person name="Zhao L."/>
            <person name="Wei J.T."/>
            <person name="Ye R.Z."/>
            <person name="Que T.C."/>
            <person name="Du C.H."/>
            <person name="Zhou Y.H."/>
            <person name="Cheng J.X."/>
            <person name="Dai P.F."/>
            <person name="Guo W.B."/>
            <person name="Han X.H."/>
            <person name="Huang E.J."/>
            <person name="Li L.F."/>
            <person name="Wei W."/>
            <person name="Gao Y.C."/>
            <person name="Liu J.Z."/>
            <person name="Shao H.Z."/>
            <person name="Wang X."/>
            <person name="Wang C.C."/>
            <person name="Yang T.C."/>
            <person name="Huo Q.B."/>
            <person name="Li W."/>
            <person name="Chen H.Y."/>
            <person name="Chen S.E."/>
            <person name="Zhou L.G."/>
            <person name="Ni X.B."/>
            <person name="Tian J.H."/>
            <person name="Sheng Y."/>
            <person name="Liu T."/>
            <person name="Pan Y.S."/>
            <person name="Xia L.Y."/>
            <person name="Li J."/>
            <person name="Zhao F."/>
            <person name="Cao W.C."/>
        </authorList>
    </citation>
    <scope>NUCLEOTIDE SEQUENCE [LARGE SCALE GENOMIC DNA]</scope>
    <source>
        <strain evidence="3">HaeL-2018</strain>
    </source>
</reference>
<organism evidence="3 4">
    <name type="scientific">Haemaphysalis longicornis</name>
    <name type="common">Bush tick</name>
    <dbReference type="NCBI Taxonomy" id="44386"/>
    <lineage>
        <taxon>Eukaryota</taxon>
        <taxon>Metazoa</taxon>
        <taxon>Ecdysozoa</taxon>
        <taxon>Arthropoda</taxon>
        <taxon>Chelicerata</taxon>
        <taxon>Arachnida</taxon>
        <taxon>Acari</taxon>
        <taxon>Parasitiformes</taxon>
        <taxon>Ixodida</taxon>
        <taxon>Ixodoidea</taxon>
        <taxon>Ixodidae</taxon>
        <taxon>Haemaphysalinae</taxon>
        <taxon>Haemaphysalis</taxon>
    </lineage>
</organism>
<dbReference type="VEuPathDB" id="VectorBase:HLOH_050716"/>
<comment type="caution">
    <text evidence="3">The sequence shown here is derived from an EMBL/GenBank/DDBJ whole genome shotgun (WGS) entry which is preliminary data.</text>
</comment>
<dbReference type="Proteomes" id="UP000821853">
    <property type="component" value="Chromosome 9"/>
</dbReference>
<evidence type="ECO:0000313" key="3">
    <source>
        <dbReference type="EMBL" id="KAH9381191.1"/>
    </source>
</evidence>
<dbReference type="InterPro" id="IPR040442">
    <property type="entry name" value="Pyrv_kinase-like_dom_sf"/>
</dbReference>